<evidence type="ECO:0000256" key="2">
    <source>
        <dbReference type="ARBA" id="ARBA00022475"/>
    </source>
</evidence>
<evidence type="ECO:0000256" key="3">
    <source>
        <dbReference type="ARBA" id="ARBA00022692"/>
    </source>
</evidence>
<keyword evidence="3 6" id="KW-0812">Transmembrane</keyword>
<dbReference type="Pfam" id="PF06271">
    <property type="entry name" value="RDD"/>
    <property type="match status" value="1"/>
</dbReference>
<dbReference type="RefSeq" id="WP_175276242.1">
    <property type="nucleotide sequence ID" value="NZ_CP054836.1"/>
</dbReference>
<proteinExistence type="predicted"/>
<keyword evidence="9" id="KW-1185">Reference proteome</keyword>
<evidence type="ECO:0000313" key="8">
    <source>
        <dbReference type="EMBL" id="QKV18348.1"/>
    </source>
</evidence>
<dbReference type="EMBL" id="CP054836">
    <property type="protein sequence ID" value="QKV18348.1"/>
    <property type="molecule type" value="Genomic_DNA"/>
</dbReference>
<feature type="transmembrane region" description="Helical" evidence="6">
    <location>
        <begin position="31"/>
        <end position="58"/>
    </location>
</feature>
<protein>
    <submittedName>
        <fullName evidence="8">RDD family protein</fullName>
    </submittedName>
</protein>
<name>A0A6N1VCF4_9HYPH</name>
<evidence type="ECO:0000313" key="9">
    <source>
        <dbReference type="Proteomes" id="UP000509367"/>
    </source>
</evidence>
<keyword evidence="2" id="KW-1003">Cell membrane</keyword>
<dbReference type="InterPro" id="IPR010432">
    <property type="entry name" value="RDD"/>
</dbReference>
<accession>A0A6N1VCF4</accession>
<dbReference type="KEGG" id="orm:HTY61_07715"/>
<keyword evidence="4 6" id="KW-1133">Transmembrane helix</keyword>
<dbReference type="PANTHER" id="PTHR36115">
    <property type="entry name" value="PROLINE-RICH ANTIGEN HOMOLOG-RELATED"/>
    <property type="match status" value="1"/>
</dbReference>
<dbReference type="PANTHER" id="PTHR36115:SF6">
    <property type="entry name" value="PROLINE-RICH ANTIGEN HOMOLOG"/>
    <property type="match status" value="1"/>
</dbReference>
<evidence type="ECO:0000256" key="4">
    <source>
        <dbReference type="ARBA" id="ARBA00022989"/>
    </source>
</evidence>
<feature type="transmembrane region" description="Helical" evidence="6">
    <location>
        <begin position="108"/>
        <end position="137"/>
    </location>
</feature>
<comment type="subcellular location">
    <subcellularLocation>
        <location evidence="1">Cell membrane</location>
        <topology evidence="1">Multi-pass membrane protein</topology>
    </subcellularLocation>
</comment>
<feature type="transmembrane region" description="Helical" evidence="6">
    <location>
        <begin position="64"/>
        <end position="87"/>
    </location>
</feature>
<reference evidence="8 9" key="1">
    <citation type="submission" date="2020-06" db="EMBL/GenBank/DDBJ databases">
        <title>Oricola thermophila sp. nov. isolated from a tidal sediments.</title>
        <authorList>
            <person name="Kwon K.K."/>
            <person name="Yang S.-H."/>
            <person name="Park M.-J."/>
        </authorList>
    </citation>
    <scope>NUCLEOTIDE SEQUENCE [LARGE SCALE GENOMIC DNA]</scope>
    <source>
        <strain evidence="8 9">MEBiC13590</strain>
    </source>
</reference>
<feature type="domain" description="RDD" evidence="7">
    <location>
        <begin position="28"/>
        <end position="148"/>
    </location>
</feature>
<organism evidence="8 9">
    <name type="scientific">Oricola thermophila</name>
    <dbReference type="NCBI Taxonomy" id="2742145"/>
    <lineage>
        <taxon>Bacteria</taxon>
        <taxon>Pseudomonadati</taxon>
        <taxon>Pseudomonadota</taxon>
        <taxon>Alphaproteobacteria</taxon>
        <taxon>Hyphomicrobiales</taxon>
        <taxon>Ahrensiaceae</taxon>
        <taxon>Oricola</taxon>
    </lineage>
</organism>
<gene>
    <name evidence="8" type="ORF">HTY61_07715</name>
</gene>
<dbReference type="Proteomes" id="UP000509367">
    <property type="component" value="Chromosome"/>
</dbReference>
<dbReference type="GO" id="GO:0005886">
    <property type="term" value="C:plasma membrane"/>
    <property type="evidence" value="ECO:0007669"/>
    <property type="project" value="UniProtKB-SubCell"/>
</dbReference>
<keyword evidence="5 6" id="KW-0472">Membrane</keyword>
<evidence type="ECO:0000259" key="7">
    <source>
        <dbReference type="Pfam" id="PF06271"/>
    </source>
</evidence>
<evidence type="ECO:0000256" key="6">
    <source>
        <dbReference type="SAM" id="Phobius"/>
    </source>
</evidence>
<dbReference type="InterPro" id="IPR051791">
    <property type="entry name" value="Pra-immunoreactive"/>
</dbReference>
<evidence type="ECO:0000256" key="5">
    <source>
        <dbReference type="ARBA" id="ARBA00023136"/>
    </source>
</evidence>
<evidence type="ECO:0000256" key="1">
    <source>
        <dbReference type="ARBA" id="ARBA00004651"/>
    </source>
</evidence>
<sequence length="157" mass="17605">MPYTQTQASPQDFPDRYDDWRLFEGVRTRRIIAFLIDYAMVAILIIIAVPLIFLLGIATFGIGWLLYAILTPLVALTYVGWSVGGPSQATIGMRMAGIRLKRYDGRRIDFVTAVVHAVLFWASAAIFMPLLLAPLFLEHKRTLHDLALGIVAVRSQD</sequence>
<dbReference type="AlphaFoldDB" id="A0A6N1VCF4"/>